<dbReference type="EMBL" id="QGNW01001796">
    <property type="protein sequence ID" value="RVW30506.1"/>
    <property type="molecule type" value="Genomic_DNA"/>
</dbReference>
<feature type="transmembrane region" description="Helical" evidence="5">
    <location>
        <begin position="89"/>
        <end position="108"/>
    </location>
</feature>
<keyword evidence="3 5" id="KW-1133">Transmembrane helix</keyword>
<accession>A0A438D503</accession>
<evidence type="ECO:0000313" key="8">
    <source>
        <dbReference type="EMBL" id="RVW30506.1"/>
    </source>
</evidence>
<evidence type="ECO:0000259" key="6">
    <source>
        <dbReference type="Pfam" id="PF06813"/>
    </source>
</evidence>
<feature type="transmembrane region" description="Helical" evidence="5">
    <location>
        <begin position="292"/>
        <end position="317"/>
    </location>
</feature>
<evidence type="ECO:0000256" key="5">
    <source>
        <dbReference type="SAM" id="Phobius"/>
    </source>
</evidence>
<keyword evidence="2 5" id="KW-0812">Transmembrane</keyword>
<dbReference type="Gene3D" id="1.20.1250.20">
    <property type="entry name" value="MFS general substrate transporter like domains"/>
    <property type="match status" value="1"/>
</dbReference>
<feature type="transmembrane region" description="Helical" evidence="5">
    <location>
        <begin position="58"/>
        <end position="77"/>
    </location>
</feature>
<dbReference type="SUPFAM" id="SSF103473">
    <property type="entry name" value="MFS general substrate transporter"/>
    <property type="match status" value="1"/>
</dbReference>
<dbReference type="AlphaFoldDB" id="A0A438D503"/>
<protein>
    <submittedName>
        <fullName evidence="8">Protein nuclear fusion defective 4</fullName>
    </submittedName>
</protein>
<dbReference type="PANTHER" id="PTHR21576:SF97">
    <property type="entry name" value="MAJOR FACILITATOR SUPERFAMILY PROTEIN"/>
    <property type="match status" value="1"/>
</dbReference>
<dbReference type="Pfam" id="PF23262">
    <property type="entry name" value="NFD4_C"/>
    <property type="match status" value="1"/>
</dbReference>
<dbReference type="InterPro" id="IPR036259">
    <property type="entry name" value="MFS_trans_sf"/>
</dbReference>
<feature type="transmembrane region" description="Helical" evidence="5">
    <location>
        <begin position="337"/>
        <end position="358"/>
    </location>
</feature>
<dbReference type="Proteomes" id="UP000288805">
    <property type="component" value="Unassembled WGS sequence"/>
</dbReference>
<feature type="transmembrane region" description="Helical" evidence="5">
    <location>
        <begin position="234"/>
        <end position="253"/>
    </location>
</feature>
<feature type="domain" description="Nodulin-like" evidence="6">
    <location>
        <begin position="7"/>
        <end position="110"/>
    </location>
</feature>
<reference evidence="8 9" key="1">
    <citation type="journal article" date="2018" name="PLoS Genet.">
        <title>Population sequencing reveals clonal diversity and ancestral inbreeding in the grapevine cultivar Chardonnay.</title>
        <authorList>
            <person name="Roach M.J."/>
            <person name="Johnson D.L."/>
            <person name="Bohlmann J."/>
            <person name="van Vuuren H.J."/>
            <person name="Jones S.J."/>
            <person name="Pretorius I.S."/>
            <person name="Schmidt S.A."/>
            <person name="Borneman A.R."/>
        </authorList>
    </citation>
    <scope>NUCLEOTIDE SEQUENCE [LARGE SCALE GENOMIC DNA]</scope>
    <source>
        <strain evidence="9">cv. Chardonnay</strain>
        <tissue evidence="8">Leaf</tissue>
    </source>
</reference>
<dbReference type="InterPro" id="IPR056555">
    <property type="entry name" value="NFD4_C"/>
</dbReference>
<evidence type="ECO:0000256" key="1">
    <source>
        <dbReference type="ARBA" id="ARBA00004141"/>
    </source>
</evidence>
<organism evidence="8 9">
    <name type="scientific">Vitis vinifera</name>
    <name type="common">Grape</name>
    <dbReference type="NCBI Taxonomy" id="29760"/>
    <lineage>
        <taxon>Eukaryota</taxon>
        <taxon>Viridiplantae</taxon>
        <taxon>Streptophyta</taxon>
        <taxon>Embryophyta</taxon>
        <taxon>Tracheophyta</taxon>
        <taxon>Spermatophyta</taxon>
        <taxon>Magnoliopsida</taxon>
        <taxon>eudicotyledons</taxon>
        <taxon>Gunneridae</taxon>
        <taxon>Pentapetalae</taxon>
        <taxon>rosids</taxon>
        <taxon>Vitales</taxon>
        <taxon>Vitaceae</taxon>
        <taxon>Viteae</taxon>
        <taxon>Vitis</taxon>
    </lineage>
</organism>
<evidence type="ECO:0000256" key="3">
    <source>
        <dbReference type="ARBA" id="ARBA00022989"/>
    </source>
</evidence>
<evidence type="ECO:0000313" key="9">
    <source>
        <dbReference type="Proteomes" id="UP000288805"/>
    </source>
</evidence>
<evidence type="ECO:0000259" key="7">
    <source>
        <dbReference type="Pfam" id="PF23262"/>
    </source>
</evidence>
<keyword evidence="4 5" id="KW-0472">Membrane</keyword>
<gene>
    <name evidence="8" type="primary">NFD4_36</name>
    <name evidence="8" type="ORF">CK203_098841</name>
</gene>
<dbReference type="GO" id="GO:0016020">
    <property type="term" value="C:membrane"/>
    <property type="evidence" value="ECO:0007669"/>
    <property type="project" value="UniProtKB-SubCell"/>
</dbReference>
<comment type="caution">
    <text evidence="8">The sequence shown here is derived from an EMBL/GenBank/DDBJ whole genome shotgun (WGS) entry which is preliminary data.</text>
</comment>
<name>A0A438D503_VITVI</name>
<evidence type="ECO:0000256" key="4">
    <source>
        <dbReference type="ARBA" id="ARBA00023136"/>
    </source>
</evidence>
<dbReference type="Pfam" id="PF06813">
    <property type="entry name" value="Nodulin-like"/>
    <property type="match status" value="1"/>
</dbReference>
<comment type="subcellular location">
    <subcellularLocation>
        <location evidence="1">Membrane</location>
        <topology evidence="1">Multi-pass membrane protein</topology>
    </subcellularLocation>
</comment>
<feature type="domain" description="NFD4 C-terminal" evidence="7">
    <location>
        <begin position="190"/>
        <end position="363"/>
    </location>
</feature>
<evidence type="ECO:0000256" key="2">
    <source>
        <dbReference type="ARBA" id="ARBA00022692"/>
    </source>
</evidence>
<dbReference type="InterPro" id="IPR010658">
    <property type="entry name" value="Nodulin-like"/>
</dbReference>
<feature type="transmembrane region" description="Helical" evidence="5">
    <location>
        <begin position="259"/>
        <end position="280"/>
    </location>
</feature>
<proteinExistence type="predicted"/>
<dbReference type="PANTHER" id="PTHR21576">
    <property type="entry name" value="UNCHARACTERIZED NODULIN-LIKE PROTEIN"/>
    <property type="match status" value="1"/>
</dbReference>
<feature type="transmembrane region" description="Helical" evidence="5">
    <location>
        <begin position="189"/>
        <end position="213"/>
    </location>
</feature>
<feature type="transmembrane region" description="Helical" evidence="5">
    <location>
        <begin position="24"/>
        <end position="43"/>
    </location>
</feature>
<sequence>MARHRCALYTEIYNSVLQESASKLLLFLTLGLPVLCFALMYFIRACTPASGEDSSEHGHFLFTQAASVCLGIYLLATTVVDDLFNPSDALSNTFTGIMVIFLLCPLAIPLKMTLFPTNSKKNLPPVVSSDSLVQGEGNSNQTEPLLTPSSSATCLGSFHEGEYASDIDMLLAVGEEQSRRKGNLREGGLQIGVAFGVTDTTILLSLFSFCNFLGRLFGGVVSEYFVRTRTLPRTIWMTFSQVVMVVTFLLYASALSGTLYASTALLGICYGVQFSIMVPCASELFGLKHFGVIYNFMLLGNPIGALLFSGLLAGYVYDFEAAKQQSSTCLGGTCFRLTFLVLAGACGLGTILSIILTIRIKPVYQMLYAGGSFRLPSSSSQS</sequence>